<dbReference type="EMBL" id="JBCGBO010000005">
    <property type="protein sequence ID" value="KAK9199307.1"/>
    <property type="molecule type" value="Genomic_DNA"/>
</dbReference>
<keyword evidence="1" id="KW-0812">Transmembrane</keyword>
<proteinExistence type="predicted"/>
<feature type="transmembrane region" description="Helical" evidence="1">
    <location>
        <begin position="6"/>
        <end position="24"/>
    </location>
</feature>
<comment type="caution">
    <text evidence="2">The sequence shown here is derived from an EMBL/GenBank/DDBJ whole genome shotgun (WGS) entry which is preliminary data.</text>
</comment>
<organism evidence="2 3">
    <name type="scientific">Citrus x changshan-huyou</name>
    <dbReference type="NCBI Taxonomy" id="2935761"/>
    <lineage>
        <taxon>Eukaryota</taxon>
        <taxon>Viridiplantae</taxon>
        <taxon>Streptophyta</taxon>
        <taxon>Embryophyta</taxon>
        <taxon>Tracheophyta</taxon>
        <taxon>Spermatophyta</taxon>
        <taxon>Magnoliopsida</taxon>
        <taxon>eudicotyledons</taxon>
        <taxon>Gunneridae</taxon>
        <taxon>Pentapetalae</taxon>
        <taxon>rosids</taxon>
        <taxon>malvids</taxon>
        <taxon>Sapindales</taxon>
        <taxon>Rutaceae</taxon>
        <taxon>Aurantioideae</taxon>
        <taxon>Citrus</taxon>
    </lineage>
</organism>
<protein>
    <submittedName>
        <fullName evidence="2">Uncharacterized protein</fullName>
    </submittedName>
</protein>
<keyword evidence="1" id="KW-0472">Membrane</keyword>
<dbReference type="Proteomes" id="UP001428341">
    <property type="component" value="Unassembled WGS sequence"/>
</dbReference>
<gene>
    <name evidence="2" type="ORF">WN944_014496</name>
</gene>
<accession>A0AAP0M780</accession>
<reference evidence="2 3" key="1">
    <citation type="submission" date="2024-05" db="EMBL/GenBank/DDBJ databases">
        <title>Haplotype-resolved chromosome-level genome assembly of Huyou (Citrus changshanensis).</title>
        <authorList>
            <person name="Miao C."/>
            <person name="Chen W."/>
            <person name="Wu Y."/>
            <person name="Wang L."/>
            <person name="Zhao S."/>
            <person name="Grierson D."/>
            <person name="Xu C."/>
            <person name="Chen K."/>
        </authorList>
    </citation>
    <scope>NUCLEOTIDE SEQUENCE [LARGE SCALE GENOMIC DNA]</scope>
    <source>
        <strain evidence="2">01-14</strain>
        <tissue evidence="2">Leaf</tissue>
    </source>
</reference>
<keyword evidence="1" id="KW-1133">Transmembrane helix</keyword>
<keyword evidence="3" id="KW-1185">Reference proteome</keyword>
<evidence type="ECO:0000313" key="2">
    <source>
        <dbReference type="EMBL" id="KAK9199307.1"/>
    </source>
</evidence>
<name>A0AAP0M780_9ROSI</name>
<evidence type="ECO:0000256" key="1">
    <source>
        <dbReference type="SAM" id="Phobius"/>
    </source>
</evidence>
<sequence>MAKMGYASGLVIGLSIGYMVFSTGKPQWLVMMVEGDQQKKDRRARRRHRR</sequence>
<dbReference type="AlphaFoldDB" id="A0AAP0M780"/>
<evidence type="ECO:0000313" key="3">
    <source>
        <dbReference type="Proteomes" id="UP001428341"/>
    </source>
</evidence>